<dbReference type="STRING" id="641526.ADIWIN_0793"/>
<evidence type="ECO:0000256" key="1">
    <source>
        <dbReference type="SAM" id="Phobius"/>
    </source>
</evidence>
<evidence type="ECO:0000313" key="3">
    <source>
        <dbReference type="Proteomes" id="UP000014962"/>
    </source>
</evidence>
<reference evidence="2 3" key="1">
    <citation type="journal article" date="2013" name="Genome Announc.">
        <title>Draft Genome Sequence of Winogradskyella psychrotolerans RS-3T, Isolated from the Marine Transect of Kongsfjorden, Ny-Alesund, Svalbard, Arctic Ocean.</title>
        <authorList>
            <person name="Kumar Pinnaka A."/>
            <person name="Ara S."/>
            <person name="Singh A."/>
            <person name="Shivaji S."/>
        </authorList>
    </citation>
    <scope>NUCLEOTIDE SEQUENCE [LARGE SCALE GENOMIC DNA]</scope>
    <source>
        <strain evidence="2 3">RS-3</strain>
    </source>
</reference>
<dbReference type="Proteomes" id="UP000014962">
    <property type="component" value="Unassembled WGS sequence"/>
</dbReference>
<dbReference type="AlphaFoldDB" id="S7VVV5"/>
<keyword evidence="1" id="KW-0472">Membrane</keyword>
<dbReference type="EMBL" id="ATMR01000042">
    <property type="protein sequence ID" value="EPR74216.1"/>
    <property type="molecule type" value="Genomic_DNA"/>
</dbReference>
<keyword evidence="1" id="KW-0812">Transmembrane</keyword>
<feature type="transmembrane region" description="Helical" evidence="1">
    <location>
        <begin position="12"/>
        <end position="31"/>
    </location>
</feature>
<keyword evidence="3" id="KW-1185">Reference proteome</keyword>
<comment type="caution">
    <text evidence="2">The sequence shown here is derived from an EMBL/GenBank/DDBJ whole genome shotgun (WGS) entry which is preliminary data.</text>
</comment>
<sequence length="45" mass="5012">MFLSQIDELGENTALAIKIGLIIIGVILFFMDKFTTNNNNHKSVS</sequence>
<keyword evidence="1" id="KW-1133">Transmembrane helix</keyword>
<name>S7VVV5_9FLAO</name>
<organism evidence="2 3">
    <name type="scientific">Winogradskyella psychrotolerans RS-3</name>
    <dbReference type="NCBI Taxonomy" id="641526"/>
    <lineage>
        <taxon>Bacteria</taxon>
        <taxon>Pseudomonadati</taxon>
        <taxon>Bacteroidota</taxon>
        <taxon>Flavobacteriia</taxon>
        <taxon>Flavobacteriales</taxon>
        <taxon>Flavobacteriaceae</taxon>
        <taxon>Winogradskyella</taxon>
    </lineage>
</organism>
<evidence type="ECO:0000313" key="2">
    <source>
        <dbReference type="EMBL" id="EPR74216.1"/>
    </source>
</evidence>
<gene>
    <name evidence="2" type="ORF">ADIWIN_0793</name>
</gene>
<protein>
    <submittedName>
        <fullName evidence="2">Uncharacterized protein</fullName>
    </submittedName>
</protein>
<accession>S7VVV5</accession>
<proteinExistence type="predicted"/>